<dbReference type="EMBL" id="AWGH01000001">
    <property type="protein sequence ID" value="ODO08643.1"/>
    <property type="molecule type" value="Genomic_DNA"/>
</dbReference>
<dbReference type="AlphaFoldDB" id="A0A1E3K707"/>
<name>A0A1E3K707_9TREE</name>
<reference evidence="1 2" key="1">
    <citation type="submission" date="2016-06" db="EMBL/GenBank/DDBJ databases">
        <title>Evolution of pathogenesis and genome organization in the Tremellales.</title>
        <authorList>
            <person name="Cuomo C."/>
            <person name="Litvintseva A."/>
            <person name="Heitman J."/>
            <person name="Chen Y."/>
            <person name="Sun S."/>
            <person name="Springer D."/>
            <person name="Dromer F."/>
            <person name="Young S."/>
            <person name="Zeng Q."/>
            <person name="Chapman S."/>
            <person name="Gujja S."/>
            <person name="Saif S."/>
            <person name="Birren B."/>
        </authorList>
    </citation>
    <scope>NUCLEOTIDE SEQUENCE [LARGE SCALE GENOMIC DNA]</scope>
    <source>
        <strain evidence="1 2">CBS 7118</strain>
    </source>
</reference>
<dbReference type="RefSeq" id="XP_019035499.1">
    <property type="nucleotide sequence ID" value="XM_019172557.1"/>
</dbReference>
<evidence type="ECO:0000313" key="2">
    <source>
        <dbReference type="Proteomes" id="UP000094819"/>
    </source>
</evidence>
<evidence type="ECO:0000313" key="1">
    <source>
        <dbReference type="EMBL" id="ODO08643.1"/>
    </source>
</evidence>
<accession>A0A1E3K707</accession>
<dbReference type="Proteomes" id="UP000094819">
    <property type="component" value="Unassembled WGS sequence"/>
</dbReference>
<comment type="caution">
    <text evidence="1">The sequence shown here is derived from an EMBL/GenBank/DDBJ whole genome shotgun (WGS) entry which is preliminary data.</text>
</comment>
<proteinExistence type="predicted"/>
<dbReference type="GeneID" id="30189589"/>
<gene>
    <name evidence="1" type="ORF">L198_00375</name>
</gene>
<organism evidence="1 2">
    <name type="scientific">Cryptococcus wingfieldii CBS 7118</name>
    <dbReference type="NCBI Taxonomy" id="1295528"/>
    <lineage>
        <taxon>Eukaryota</taxon>
        <taxon>Fungi</taxon>
        <taxon>Dikarya</taxon>
        <taxon>Basidiomycota</taxon>
        <taxon>Agaricomycotina</taxon>
        <taxon>Tremellomycetes</taxon>
        <taxon>Tremellales</taxon>
        <taxon>Cryptococcaceae</taxon>
        <taxon>Cryptococcus</taxon>
    </lineage>
</organism>
<keyword evidence="2" id="KW-1185">Reference proteome</keyword>
<protein>
    <submittedName>
        <fullName evidence="1">Uncharacterized protein</fullName>
    </submittedName>
</protein>
<sequence>MLHVWHDSVLSDAGKQTEYGLTTSFSSLNLTSEEPTIPISSFAAPLQLAVLVLAVRRHNLHQAGTPAEDPAWKNASVKPESLSAVSPSDLNHMSKLVLDMFALAKQRGVAASSAGRLQRAIRGRNDAESQLATKSTQLETTHSMLERAVVKMGQDGTTPEDIAVHIAMPLDQVKETLLRFGIVV</sequence>